<dbReference type="Pfam" id="PF06568">
    <property type="entry name" value="YjiS-like"/>
    <property type="match status" value="1"/>
</dbReference>
<dbReference type="AlphaFoldDB" id="A0A2T6A1E0"/>
<reference evidence="2 3" key="1">
    <citation type="submission" date="2018-04" db="EMBL/GenBank/DDBJ databases">
        <title>Genomic Encyclopedia of Archaeal and Bacterial Type Strains, Phase II (KMG-II): from individual species to whole genera.</title>
        <authorList>
            <person name="Goeker M."/>
        </authorList>
    </citation>
    <scope>NUCLEOTIDE SEQUENCE [LARGE SCALE GENOMIC DNA]</scope>
    <source>
        <strain evidence="2 3">DSM 29329</strain>
    </source>
</reference>
<protein>
    <submittedName>
        <fullName evidence="2">Uncharacterized protein DUF1127</fullName>
    </submittedName>
</protein>
<sequence length="67" mass="7850">MTVTALNLGRPGFFARLRAEYRDFAQRRAIYRRTYEELNVLNDRELADLGLSRYDIPMIARRAADEA</sequence>
<dbReference type="InterPro" id="IPR009506">
    <property type="entry name" value="YjiS-like"/>
</dbReference>
<proteinExistence type="predicted"/>
<feature type="domain" description="YjiS-like" evidence="1">
    <location>
        <begin position="25"/>
        <end position="56"/>
    </location>
</feature>
<comment type="caution">
    <text evidence="2">The sequence shown here is derived from an EMBL/GenBank/DDBJ whole genome shotgun (WGS) entry which is preliminary data.</text>
</comment>
<gene>
    <name evidence="2" type="ORF">C8N44_1492</name>
</gene>
<dbReference type="OrthoDB" id="8244198at2"/>
<evidence type="ECO:0000313" key="3">
    <source>
        <dbReference type="Proteomes" id="UP000244069"/>
    </source>
</evidence>
<organism evidence="2 3">
    <name type="scientific">Allosediminivita pacifica</name>
    <dbReference type="NCBI Taxonomy" id="1267769"/>
    <lineage>
        <taxon>Bacteria</taxon>
        <taxon>Pseudomonadati</taxon>
        <taxon>Pseudomonadota</taxon>
        <taxon>Alphaproteobacteria</taxon>
        <taxon>Rhodobacterales</taxon>
        <taxon>Paracoccaceae</taxon>
        <taxon>Allosediminivita</taxon>
    </lineage>
</organism>
<keyword evidence="3" id="KW-1185">Reference proteome</keyword>
<name>A0A2T6A1E0_9RHOB</name>
<evidence type="ECO:0000313" key="2">
    <source>
        <dbReference type="EMBL" id="PTX37625.1"/>
    </source>
</evidence>
<evidence type="ECO:0000259" key="1">
    <source>
        <dbReference type="Pfam" id="PF06568"/>
    </source>
</evidence>
<dbReference type="RefSeq" id="WP_107978848.1">
    <property type="nucleotide sequence ID" value="NZ_BMEZ01000010.1"/>
</dbReference>
<dbReference type="EMBL" id="QBKN01000049">
    <property type="protein sequence ID" value="PTX37625.1"/>
    <property type="molecule type" value="Genomic_DNA"/>
</dbReference>
<accession>A0A2T6A1E0</accession>
<dbReference type="Proteomes" id="UP000244069">
    <property type="component" value="Unassembled WGS sequence"/>
</dbReference>